<comment type="caution">
    <text evidence="5">The sequence shown here is derived from an EMBL/GenBank/DDBJ whole genome shotgun (WGS) entry which is preliminary data.</text>
</comment>
<evidence type="ECO:0000313" key="6">
    <source>
        <dbReference type="Proteomes" id="UP000315496"/>
    </source>
</evidence>
<dbReference type="OrthoDB" id="341259at2759"/>
<gene>
    <name evidence="5" type="ORF">GMRT_13979</name>
</gene>
<dbReference type="SMART" id="SM00248">
    <property type="entry name" value="ANK"/>
    <property type="match status" value="3"/>
</dbReference>
<evidence type="ECO:0000256" key="1">
    <source>
        <dbReference type="ARBA" id="ARBA00022737"/>
    </source>
</evidence>
<evidence type="ECO:0000256" key="4">
    <source>
        <dbReference type="SAM" id="MobiDB-lite"/>
    </source>
</evidence>
<keyword evidence="1" id="KW-0677">Repeat</keyword>
<dbReference type="VEuPathDB" id="GiardiaDB:GMRT_13979"/>
<evidence type="ECO:0000256" key="2">
    <source>
        <dbReference type="ARBA" id="ARBA00023043"/>
    </source>
</evidence>
<reference evidence="5 6" key="1">
    <citation type="submission" date="2019-05" db="EMBL/GenBank/DDBJ databases">
        <title>The compact genome of Giardia muris reveals important steps in the evolution of intestinal protozoan parasites.</title>
        <authorList>
            <person name="Xu F."/>
            <person name="Jimenez-Gonzalez A."/>
            <person name="Einarsson E."/>
            <person name="Astvaldsson A."/>
            <person name="Peirasmaki D."/>
            <person name="Eckmann L."/>
            <person name="Andersson J.O."/>
            <person name="Svard S.G."/>
            <person name="Jerlstrom-Hultqvist J."/>
        </authorList>
    </citation>
    <scope>NUCLEOTIDE SEQUENCE [LARGE SCALE GENOMIC DNA]</scope>
    <source>
        <strain evidence="5 6">Roberts-Thomson</strain>
    </source>
</reference>
<feature type="compositionally biased region" description="Basic residues" evidence="4">
    <location>
        <begin position="201"/>
        <end position="219"/>
    </location>
</feature>
<dbReference type="SUPFAM" id="SSF48403">
    <property type="entry name" value="Ankyrin repeat"/>
    <property type="match status" value="1"/>
</dbReference>
<dbReference type="Pfam" id="PF12796">
    <property type="entry name" value="Ank_2"/>
    <property type="match status" value="1"/>
</dbReference>
<dbReference type="Gene3D" id="1.25.40.20">
    <property type="entry name" value="Ankyrin repeat-containing domain"/>
    <property type="match status" value="1"/>
</dbReference>
<organism evidence="5 6">
    <name type="scientific">Giardia muris</name>
    <dbReference type="NCBI Taxonomy" id="5742"/>
    <lineage>
        <taxon>Eukaryota</taxon>
        <taxon>Metamonada</taxon>
        <taxon>Diplomonadida</taxon>
        <taxon>Hexamitidae</taxon>
        <taxon>Giardiinae</taxon>
        <taxon>Giardia</taxon>
    </lineage>
</organism>
<protein>
    <submittedName>
        <fullName evidence="5">Ankyrin repeat protein 1</fullName>
    </submittedName>
</protein>
<dbReference type="Proteomes" id="UP000315496">
    <property type="component" value="Chromosome 1"/>
</dbReference>
<dbReference type="PROSITE" id="PS50297">
    <property type="entry name" value="ANK_REP_REGION"/>
    <property type="match status" value="2"/>
</dbReference>
<sequence length="219" mass="24040">MEDAQDLRIRERSYASLFLTALGADDFGELERILANPMMDFTAYSFDIPPIHLCAANNNVSGLVFLLKNGFDVNALDGSCGNGTILHRAAISGSEDIAKIALQFGVGINIQDSTGNTALHQALTHDHLVLAEMILNAGADPRILNNSSFSPYHIAISRGRASSELLTKLPKLPYDWKVAKENHEERLRNTLLFNPDDLKTKLKKPKEKGKTKGKAKGKK</sequence>
<feature type="repeat" description="ANK" evidence="3">
    <location>
        <begin position="114"/>
        <end position="146"/>
    </location>
</feature>
<evidence type="ECO:0000313" key="5">
    <source>
        <dbReference type="EMBL" id="TNJ29590.1"/>
    </source>
</evidence>
<evidence type="ECO:0000256" key="3">
    <source>
        <dbReference type="PROSITE-ProRule" id="PRU00023"/>
    </source>
</evidence>
<dbReference type="PROSITE" id="PS50088">
    <property type="entry name" value="ANK_REPEAT"/>
    <property type="match status" value="2"/>
</dbReference>
<feature type="region of interest" description="Disordered" evidence="4">
    <location>
        <begin position="196"/>
        <end position="219"/>
    </location>
</feature>
<dbReference type="PANTHER" id="PTHR24198:SF165">
    <property type="entry name" value="ANKYRIN REPEAT-CONTAINING PROTEIN-RELATED"/>
    <property type="match status" value="1"/>
</dbReference>
<proteinExistence type="predicted"/>
<dbReference type="AlphaFoldDB" id="A0A4Z1SVA4"/>
<keyword evidence="2 3" id="KW-0040">ANK repeat</keyword>
<name>A0A4Z1SVA4_GIAMU</name>
<dbReference type="PANTHER" id="PTHR24198">
    <property type="entry name" value="ANKYRIN REPEAT AND PROTEIN KINASE DOMAIN-CONTAINING PROTEIN"/>
    <property type="match status" value="1"/>
</dbReference>
<feature type="repeat" description="ANK" evidence="3">
    <location>
        <begin position="81"/>
        <end position="113"/>
    </location>
</feature>
<dbReference type="EMBL" id="VDLU01000001">
    <property type="protein sequence ID" value="TNJ29590.1"/>
    <property type="molecule type" value="Genomic_DNA"/>
</dbReference>
<keyword evidence="6" id="KW-1185">Reference proteome</keyword>
<accession>A0A4Z1SVA4</accession>
<dbReference type="InterPro" id="IPR036770">
    <property type="entry name" value="Ankyrin_rpt-contain_sf"/>
</dbReference>
<dbReference type="InterPro" id="IPR002110">
    <property type="entry name" value="Ankyrin_rpt"/>
</dbReference>